<dbReference type="AlphaFoldDB" id="W7EJZ8"/>
<dbReference type="Proteomes" id="UP000054337">
    <property type="component" value="Unassembled WGS sequence"/>
</dbReference>
<evidence type="ECO:0000313" key="3">
    <source>
        <dbReference type="Proteomes" id="UP000054337"/>
    </source>
</evidence>
<sequence>MLLEAPPPRRQVSSAPVSLSAASAVLEKYLQDSETHAHLHPDALITPDGVTFNAKGGAVGNLLMHHLRRVAAGLRGEYLEPDTTLEAQDEALDTAADGEGSKNTGAEQDWQDKATYQAELGGIEIGDVGNRTNVVQEGGQEPPVQTNDTKKRKKDQAHDHDHNQQSPADGQVDKDARKKAKKERDLQRKRDNAAKAKKSD</sequence>
<dbReference type="GeneID" id="26256435"/>
<proteinExistence type="predicted"/>
<protein>
    <submittedName>
        <fullName evidence="2">Uncharacterized protein</fullName>
    </submittedName>
</protein>
<organism evidence="2 3">
    <name type="scientific">Bipolaris victoriae (strain FI3)</name>
    <name type="common">Victoria blight of oats agent</name>
    <name type="synonym">Cochliobolus victoriae</name>
    <dbReference type="NCBI Taxonomy" id="930091"/>
    <lineage>
        <taxon>Eukaryota</taxon>
        <taxon>Fungi</taxon>
        <taxon>Dikarya</taxon>
        <taxon>Ascomycota</taxon>
        <taxon>Pezizomycotina</taxon>
        <taxon>Dothideomycetes</taxon>
        <taxon>Pleosporomycetidae</taxon>
        <taxon>Pleosporales</taxon>
        <taxon>Pleosporineae</taxon>
        <taxon>Pleosporaceae</taxon>
        <taxon>Bipolaris</taxon>
    </lineage>
</organism>
<name>W7EJZ8_BIPV3</name>
<keyword evidence="3" id="KW-1185">Reference proteome</keyword>
<dbReference type="EMBL" id="KI968743">
    <property type="protein sequence ID" value="EUN26115.1"/>
    <property type="molecule type" value="Genomic_DNA"/>
</dbReference>
<reference evidence="2 3" key="1">
    <citation type="journal article" date="2013" name="PLoS Genet.">
        <title>Comparative genome structure, secondary metabolite, and effector coding capacity across Cochliobolus pathogens.</title>
        <authorList>
            <person name="Condon B.J."/>
            <person name="Leng Y."/>
            <person name="Wu D."/>
            <person name="Bushley K.E."/>
            <person name="Ohm R.A."/>
            <person name="Otillar R."/>
            <person name="Martin J."/>
            <person name="Schackwitz W."/>
            <person name="Grimwood J."/>
            <person name="MohdZainudin N."/>
            <person name="Xue C."/>
            <person name="Wang R."/>
            <person name="Manning V.A."/>
            <person name="Dhillon B."/>
            <person name="Tu Z.J."/>
            <person name="Steffenson B.J."/>
            <person name="Salamov A."/>
            <person name="Sun H."/>
            <person name="Lowry S."/>
            <person name="LaButti K."/>
            <person name="Han J."/>
            <person name="Copeland A."/>
            <person name="Lindquist E."/>
            <person name="Barry K."/>
            <person name="Schmutz J."/>
            <person name="Baker S.E."/>
            <person name="Ciuffetti L.M."/>
            <person name="Grigoriev I.V."/>
            <person name="Zhong S."/>
            <person name="Turgeon B.G."/>
        </authorList>
    </citation>
    <scope>NUCLEOTIDE SEQUENCE [LARGE SCALE GENOMIC DNA]</scope>
    <source>
        <strain evidence="2 3">FI3</strain>
    </source>
</reference>
<accession>W7EJZ8</accession>
<feature type="compositionally biased region" description="Basic and acidic residues" evidence="1">
    <location>
        <begin position="171"/>
        <end position="200"/>
    </location>
</feature>
<evidence type="ECO:0000313" key="2">
    <source>
        <dbReference type="EMBL" id="EUN26115.1"/>
    </source>
</evidence>
<feature type="region of interest" description="Disordered" evidence="1">
    <location>
        <begin position="133"/>
        <end position="200"/>
    </location>
</feature>
<dbReference type="OrthoDB" id="5426872at2759"/>
<dbReference type="HOGENOM" id="CLU_104465_1_0_1"/>
<evidence type="ECO:0000256" key="1">
    <source>
        <dbReference type="SAM" id="MobiDB-lite"/>
    </source>
</evidence>
<gene>
    <name evidence="2" type="ORF">COCVIDRAFT_38568</name>
</gene>
<dbReference type="RefSeq" id="XP_014555693.1">
    <property type="nucleotide sequence ID" value="XM_014700207.1"/>
</dbReference>